<evidence type="ECO:0000313" key="3">
    <source>
        <dbReference type="EMBL" id="QJI01058.1"/>
    </source>
</evidence>
<evidence type="ECO:0000256" key="1">
    <source>
        <dbReference type="SAM" id="Phobius"/>
    </source>
</evidence>
<keyword evidence="1" id="KW-0812">Transmembrane</keyword>
<accession>A0A6H1ZUG6</accession>
<protein>
    <submittedName>
        <fullName evidence="2">Uncharacterized protein</fullName>
    </submittedName>
</protein>
<keyword evidence="1" id="KW-0472">Membrane</keyword>
<evidence type="ECO:0000313" key="2">
    <source>
        <dbReference type="EMBL" id="QJA51158.1"/>
    </source>
</evidence>
<organism evidence="2">
    <name type="scientific">viral metagenome</name>
    <dbReference type="NCBI Taxonomy" id="1070528"/>
    <lineage>
        <taxon>unclassified sequences</taxon>
        <taxon>metagenomes</taxon>
        <taxon>organismal metagenomes</taxon>
    </lineage>
</organism>
<dbReference type="EMBL" id="MT144895">
    <property type="protein sequence ID" value="QJI01058.1"/>
    <property type="molecule type" value="Genomic_DNA"/>
</dbReference>
<dbReference type="AlphaFoldDB" id="A0A6H1ZUG6"/>
<reference evidence="2" key="1">
    <citation type="submission" date="2020-03" db="EMBL/GenBank/DDBJ databases">
        <title>The deep terrestrial virosphere.</title>
        <authorList>
            <person name="Holmfeldt K."/>
            <person name="Nilsson E."/>
            <person name="Simone D."/>
            <person name="Lopez-Fernandez M."/>
            <person name="Wu X."/>
            <person name="de Brujin I."/>
            <person name="Lundin D."/>
            <person name="Andersson A."/>
            <person name="Bertilsson S."/>
            <person name="Dopson M."/>
        </authorList>
    </citation>
    <scope>NUCLEOTIDE SEQUENCE</scope>
    <source>
        <strain evidence="2">TM448A01999</strain>
        <strain evidence="3">TM448B02268</strain>
    </source>
</reference>
<name>A0A6H1ZUG6_9ZZZZ</name>
<sequence length="61" mass="6405">MKGMPIVAMVCITTLEVVALCKGINGAVFGIVIAALAGLGGYEVKVLRNKAKGEKDAQWKE</sequence>
<proteinExistence type="predicted"/>
<feature type="transmembrane region" description="Helical" evidence="1">
    <location>
        <begin position="29"/>
        <end position="47"/>
    </location>
</feature>
<gene>
    <name evidence="2" type="ORF">TM448A01999_0006</name>
    <name evidence="3" type="ORF">TM448B02268_0004</name>
</gene>
<dbReference type="EMBL" id="MT144241">
    <property type="protein sequence ID" value="QJA51158.1"/>
    <property type="molecule type" value="Genomic_DNA"/>
</dbReference>
<keyword evidence="1" id="KW-1133">Transmembrane helix</keyword>